<dbReference type="Gene3D" id="3.40.50.720">
    <property type="entry name" value="NAD(P)-binding Rossmann-like Domain"/>
    <property type="match status" value="1"/>
</dbReference>
<keyword evidence="7 8" id="KW-0573">Peptidoglycan synthesis</keyword>
<accession>A0ABU9TMP0</accession>
<evidence type="ECO:0000256" key="2">
    <source>
        <dbReference type="ARBA" id="ARBA00004752"/>
    </source>
</evidence>
<evidence type="ECO:0000313" key="12">
    <source>
        <dbReference type="Proteomes" id="UP001449225"/>
    </source>
</evidence>
<keyword evidence="7 8" id="KW-0961">Cell wall biogenesis/degradation</keyword>
<protein>
    <recommendedName>
        <fullName evidence="7 8">UDP-N-acetylmuramoylalanine--D-glutamate ligase</fullName>
        <ecNumber evidence="7 8">6.3.2.9</ecNumber>
    </recommendedName>
    <alternativeName>
        <fullName evidence="7">D-glutamic acid-adding enzyme</fullName>
    </alternativeName>
    <alternativeName>
        <fullName evidence="7">UDP-N-acetylmuramoyl-L-alanyl-D-glutamate synthetase</fullName>
    </alternativeName>
</protein>
<comment type="caution">
    <text evidence="11">The sequence shown here is derived from an EMBL/GenBank/DDBJ whole genome shotgun (WGS) entry which is preliminary data.</text>
</comment>
<evidence type="ECO:0000256" key="5">
    <source>
        <dbReference type="ARBA" id="ARBA00022741"/>
    </source>
</evidence>
<gene>
    <name evidence="7 11" type="primary">murD</name>
    <name evidence="11" type="ORF">WNY58_01135</name>
</gene>
<dbReference type="HAMAP" id="MF_00639">
    <property type="entry name" value="MurD"/>
    <property type="match status" value="1"/>
</dbReference>
<keyword evidence="7 8" id="KW-0133">Cell shape</keyword>
<keyword evidence="12" id="KW-1185">Reference proteome</keyword>
<feature type="binding site" evidence="7">
    <location>
        <begin position="116"/>
        <end position="122"/>
    </location>
    <ligand>
        <name>ATP</name>
        <dbReference type="ChEBI" id="CHEBI:30616"/>
    </ligand>
</feature>
<evidence type="ECO:0000256" key="1">
    <source>
        <dbReference type="ARBA" id="ARBA00004496"/>
    </source>
</evidence>
<evidence type="ECO:0000259" key="9">
    <source>
        <dbReference type="Pfam" id="PF02875"/>
    </source>
</evidence>
<keyword evidence="7 8" id="KW-0131">Cell cycle</keyword>
<evidence type="ECO:0000256" key="6">
    <source>
        <dbReference type="ARBA" id="ARBA00022840"/>
    </source>
</evidence>
<evidence type="ECO:0000313" key="11">
    <source>
        <dbReference type="EMBL" id="MEM5534982.1"/>
    </source>
</evidence>
<evidence type="ECO:0000256" key="4">
    <source>
        <dbReference type="ARBA" id="ARBA00022598"/>
    </source>
</evidence>
<comment type="pathway">
    <text evidence="2 7 8">Cell wall biogenesis; peptidoglycan biosynthesis.</text>
</comment>
<keyword evidence="4 7" id="KW-0436">Ligase</keyword>
<dbReference type="PANTHER" id="PTHR43692:SF1">
    <property type="entry name" value="UDP-N-ACETYLMURAMOYLALANINE--D-GLUTAMATE LIGASE"/>
    <property type="match status" value="1"/>
</dbReference>
<dbReference type="PANTHER" id="PTHR43692">
    <property type="entry name" value="UDP-N-ACETYLMURAMOYLALANINE--D-GLUTAMATE LIGASE"/>
    <property type="match status" value="1"/>
</dbReference>
<dbReference type="EC" id="6.3.2.9" evidence="7 8"/>
<comment type="catalytic activity">
    <reaction evidence="7 8">
        <text>UDP-N-acetyl-alpha-D-muramoyl-L-alanine + D-glutamate + ATP = UDP-N-acetyl-alpha-D-muramoyl-L-alanyl-D-glutamate + ADP + phosphate + H(+)</text>
        <dbReference type="Rhea" id="RHEA:16429"/>
        <dbReference type="ChEBI" id="CHEBI:15378"/>
        <dbReference type="ChEBI" id="CHEBI:29986"/>
        <dbReference type="ChEBI" id="CHEBI:30616"/>
        <dbReference type="ChEBI" id="CHEBI:43474"/>
        <dbReference type="ChEBI" id="CHEBI:83898"/>
        <dbReference type="ChEBI" id="CHEBI:83900"/>
        <dbReference type="ChEBI" id="CHEBI:456216"/>
        <dbReference type="EC" id="6.3.2.9"/>
    </reaction>
</comment>
<dbReference type="InterPro" id="IPR004101">
    <property type="entry name" value="Mur_ligase_C"/>
</dbReference>
<organism evidence="11 12">
    <name type="scientific">Neptuniibacter pectenicola</name>
    <dbReference type="NCBI Taxonomy" id="1806669"/>
    <lineage>
        <taxon>Bacteria</taxon>
        <taxon>Pseudomonadati</taxon>
        <taxon>Pseudomonadota</taxon>
        <taxon>Gammaproteobacteria</taxon>
        <taxon>Oceanospirillales</taxon>
        <taxon>Oceanospirillaceae</taxon>
        <taxon>Neptuniibacter</taxon>
    </lineage>
</organism>
<keyword evidence="3 7" id="KW-0963">Cytoplasm</keyword>
<dbReference type="Gene3D" id="3.90.190.20">
    <property type="entry name" value="Mur ligase, C-terminal domain"/>
    <property type="match status" value="1"/>
</dbReference>
<dbReference type="InterPro" id="IPR013221">
    <property type="entry name" value="Mur_ligase_cen"/>
</dbReference>
<dbReference type="NCBIfam" id="TIGR01087">
    <property type="entry name" value="murD"/>
    <property type="match status" value="1"/>
</dbReference>
<dbReference type="EMBL" id="JBBMRA010000001">
    <property type="protein sequence ID" value="MEM5534982.1"/>
    <property type="molecule type" value="Genomic_DNA"/>
</dbReference>
<dbReference type="RefSeq" id="WP_342853444.1">
    <property type="nucleotide sequence ID" value="NZ_JBBMRA010000001.1"/>
</dbReference>
<dbReference type="GO" id="GO:0008764">
    <property type="term" value="F:UDP-N-acetylmuramoylalanine-D-glutamate ligase activity"/>
    <property type="evidence" value="ECO:0007669"/>
    <property type="project" value="UniProtKB-EC"/>
</dbReference>
<dbReference type="Gene3D" id="3.40.1190.10">
    <property type="entry name" value="Mur-like, catalytic domain"/>
    <property type="match status" value="1"/>
</dbReference>
<evidence type="ECO:0000256" key="7">
    <source>
        <dbReference type="HAMAP-Rule" id="MF_00639"/>
    </source>
</evidence>
<feature type="domain" description="Mur ligase central" evidence="10">
    <location>
        <begin position="114"/>
        <end position="287"/>
    </location>
</feature>
<dbReference type="Pfam" id="PF08245">
    <property type="entry name" value="Mur_ligase_M"/>
    <property type="match status" value="1"/>
</dbReference>
<dbReference type="SUPFAM" id="SSF53623">
    <property type="entry name" value="MurD-like peptide ligases, catalytic domain"/>
    <property type="match status" value="1"/>
</dbReference>
<dbReference type="InterPro" id="IPR036615">
    <property type="entry name" value="Mur_ligase_C_dom_sf"/>
</dbReference>
<feature type="domain" description="Mur ligase C-terminal" evidence="9">
    <location>
        <begin position="310"/>
        <end position="427"/>
    </location>
</feature>
<evidence type="ECO:0000259" key="10">
    <source>
        <dbReference type="Pfam" id="PF08245"/>
    </source>
</evidence>
<proteinExistence type="inferred from homology"/>
<dbReference type="SUPFAM" id="SSF53244">
    <property type="entry name" value="MurD-like peptide ligases, peptide-binding domain"/>
    <property type="match status" value="1"/>
</dbReference>
<keyword evidence="5 7" id="KW-0547">Nucleotide-binding</keyword>
<comment type="function">
    <text evidence="7 8">Cell wall formation. Catalyzes the addition of glutamate to the nucleotide precursor UDP-N-acetylmuramoyl-L-alanine (UMA).</text>
</comment>
<keyword evidence="7 8" id="KW-0132">Cell division</keyword>
<dbReference type="Pfam" id="PF02875">
    <property type="entry name" value="Mur_ligase_C"/>
    <property type="match status" value="1"/>
</dbReference>
<comment type="similarity">
    <text evidence="7">Belongs to the MurCDEF family.</text>
</comment>
<dbReference type="Proteomes" id="UP001449225">
    <property type="component" value="Unassembled WGS sequence"/>
</dbReference>
<dbReference type="InterPro" id="IPR005762">
    <property type="entry name" value="MurD"/>
</dbReference>
<keyword evidence="6 7" id="KW-0067">ATP-binding</keyword>
<comment type="subcellular location">
    <subcellularLocation>
        <location evidence="1 7 8">Cytoplasm</location>
    </subcellularLocation>
</comment>
<dbReference type="InterPro" id="IPR036565">
    <property type="entry name" value="Mur-like_cat_sf"/>
</dbReference>
<evidence type="ECO:0000256" key="3">
    <source>
        <dbReference type="ARBA" id="ARBA00022490"/>
    </source>
</evidence>
<dbReference type="Pfam" id="PF21799">
    <property type="entry name" value="MurD-like_N"/>
    <property type="match status" value="1"/>
</dbReference>
<evidence type="ECO:0000256" key="8">
    <source>
        <dbReference type="RuleBase" id="RU003664"/>
    </source>
</evidence>
<dbReference type="SUPFAM" id="SSF51984">
    <property type="entry name" value="MurCD N-terminal domain"/>
    <property type="match status" value="1"/>
</dbReference>
<name>A0ABU9TMP0_9GAMM</name>
<sequence>MGLIASDNFKIVIGLGRTGLACARFLAKKGISFAVVDSRANPPGADEFKQMFPAVDLRCGAFDSEYLKRASELILSPGVSQRASAIQDAVAAGVSLTGDIDLFCREVDAPIIAITGSNAKSTVTTLVGEMAKAAGLNVGVCGNIGTPVLEMLDQPEKDLYVMELSSFQLETTHDLRAEVATVLNVTPDHLDRYDNNMQGYYQAKHRIFRGAKHVVINLDDALTAPLLSTNVNTLSYRLGKPDFSVFGLIEDQGERWLSFEFNKLLPVSELKIRGSHNIANALASLAIGHAAGFPMDAMLGALRSFGGLKHRCQWVSDKAGVSYFNDSKGTNVGATVAALVGLGETLSGTQKIVLIAGGVGKGAEFFDLAAPLQRFGRGLVYLGEDGERLAAACGSLEKVAALSMSDAVAKATSLAESGDIVLLSPACASFDMFSGFPARGDAFVDAVGSL</sequence>
<reference evidence="11 12" key="1">
    <citation type="submission" date="2024-03" db="EMBL/GenBank/DDBJ databases">
        <title>Community enrichment and isolation of bacterial strains for fucoidan degradation.</title>
        <authorList>
            <person name="Sichert A."/>
        </authorList>
    </citation>
    <scope>NUCLEOTIDE SEQUENCE [LARGE SCALE GENOMIC DNA]</scope>
    <source>
        <strain evidence="11 12">AS76</strain>
    </source>
</reference>